<keyword evidence="1" id="KW-0812">Transmembrane</keyword>
<dbReference type="EMBL" id="JARKIE010000146">
    <property type="protein sequence ID" value="KAJ7676119.1"/>
    <property type="molecule type" value="Genomic_DNA"/>
</dbReference>
<feature type="transmembrane region" description="Helical" evidence="1">
    <location>
        <begin position="49"/>
        <end position="70"/>
    </location>
</feature>
<feature type="transmembrane region" description="Helical" evidence="1">
    <location>
        <begin position="138"/>
        <end position="157"/>
    </location>
</feature>
<feature type="transmembrane region" description="Helical" evidence="1">
    <location>
        <begin position="215"/>
        <end position="234"/>
    </location>
</feature>
<comment type="caution">
    <text evidence="2">The sequence shown here is derived from an EMBL/GenBank/DDBJ whole genome shotgun (WGS) entry which is preliminary data.</text>
</comment>
<keyword evidence="1" id="KW-0472">Membrane</keyword>
<feature type="transmembrane region" description="Helical" evidence="1">
    <location>
        <begin position="172"/>
        <end position="194"/>
    </location>
</feature>
<organism evidence="2 3">
    <name type="scientific">Mycena rosella</name>
    <name type="common">Pink bonnet</name>
    <name type="synonym">Agaricus rosellus</name>
    <dbReference type="NCBI Taxonomy" id="1033263"/>
    <lineage>
        <taxon>Eukaryota</taxon>
        <taxon>Fungi</taxon>
        <taxon>Dikarya</taxon>
        <taxon>Basidiomycota</taxon>
        <taxon>Agaricomycotina</taxon>
        <taxon>Agaricomycetes</taxon>
        <taxon>Agaricomycetidae</taxon>
        <taxon>Agaricales</taxon>
        <taxon>Marasmiineae</taxon>
        <taxon>Mycenaceae</taxon>
        <taxon>Mycena</taxon>
    </lineage>
</organism>
<gene>
    <name evidence="2" type="ORF">B0H17DRAFT_128354</name>
</gene>
<proteinExistence type="predicted"/>
<accession>A0AAD7D6G2</accession>
<protein>
    <submittedName>
        <fullName evidence="2">Uncharacterized protein</fullName>
    </submittedName>
</protein>
<evidence type="ECO:0000313" key="3">
    <source>
        <dbReference type="Proteomes" id="UP001221757"/>
    </source>
</evidence>
<feature type="transmembrane region" description="Helical" evidence="1">
    <location>
        <begin position="23"/>
        <end position="42"/>
    </location>
</feature>
<reference evidence="2" key="1">
    <citation type="submission" date="2023-03" db="EMBL/GenBank/DDBJ databases">
        <title>Massive genome expansion in bonnet fungi (Mycena s.s.) driven by repeated elements and novel gene families across ecological guilds.</title>
        <authorList>
            <consortium name="Lawrence Berkeley National Laboratory"/>
            <person name="Harder C.B."/>
            <person name="Miyauchi S."/>
            <person name="Viragh M."/>
            <person name="Kuo A."/>
            <person name="Thoen E."/>
            <person name="Andreopoulos B."/>
            <person name="Lu D."/>
            <person name="Skrede I."/>
            <person name="Drula E."/>
            <person name="Henrissat B."/>
            <person name="Morin E."/>
            <person name="Kohler A."/>
            <person name="Barry K."/>
            <person name="LaButti K."/>
            <person name="Morin E."/>
            <person name="Salamov A."/>
            <person name="Lipzen A."/>
            <person name="Mereny Z."/>
            <person name="Hegedus B."/>
            <person name="Baldrian P."/>
            <person name="Stursova M."/>
            <person name="Weitz H."/>
            <person name="Taylor A."/>
            <person name="Grigoriev I.V."/>
            <person name="Nagy L.G."/>
            <person name="Martin F."/>
            <person name="Kauserud H."/>
        </authorList>
    </citation>
    <scope>NUCLEOTIDE SEQUENCE</scope>
    <source>
        <strain evidence="2">CBHHK067</strain>
    </source>
</reference>
<name>A0AAD7D6G2_MYCRO</name>
<evidence type="ECO:0000313" key="2">
    <source>
        <dbReference type="EMBL" id="KAJ7676119.1"/>
    </source>
</evidence>
<dbReference type="AlphaFoldDB" id="A0AAD7D6G2"/>
<dbReference type="Proteomes" id="UP001221757">
    <property type="component" value="Unassembled WGS sequence"/>
</dbReference>
<keyword evidence="3" id="KW-1185">Reference proteome</keyword>
<keyword evidence="1" id="KW-1133">Transmembrane helix</keyword>
<evidence type="ECO:0000256" key="1">
    <source>
        <dbReference type="SAM" id="Phobius"/>
    </source>
</evidence>
<sequence>MNKTIDVSAAWEDSLQGVIQVEIVLFMQGMNVLLVGVALWLLHRQRPPGAGVLSSVIPAMCILTTAGVFVDAATTPLVLRVLQSAAESGSAPGESLRRMKTALALAEDILVVTSNAVADGLLIYRCHAIWNNSRHRKLVSLPISLALATAVSGYVLSCQSYPAPAVRPDLRIFYGLVVATNTMVTGFTVGRILYISRGLGPTGQTRFSQRYNTALKMLLESAVIYLICSLVVIVQQSVAGFSTPIAQSRARTG</sequence>